<accession>A0A9X9WXD6</accession>
<dbReference type="EMBL" id="JAAEDM010000026">
    <property type="protein sequence ID" value="MBR0671815.1"/>
    <property type="molecule type" value="Genomic_DNA"/>
</dbReference>
<dbReference type="InterPro" id="IPR027275">
    <property type="entry name" value="PRC-brl_dom"/>
</dbReference>
<reference evidence="4" key="1">
    <citation type="submission" date="2020-01" db="EMBL/GenBank/DDBJ databases">
        <authorList>
            <person name="Rat A."/>
        </authorList>
    </citation>
    <scope>NUCLEOTIDE SEQUENCE</scope>
    <source>
        <strain evidence="4">LMG 31231</strain>
    </source>
</reference>
<evidence type="ECO:0000256" key="2">
    <source>
        <dbReference type="SAM" id="SignalP"/>
    </source>
</evidence>
<dbReference type="InterPro" id="IPR011033">
    <property type="entry name" value="PRC_barrel-like_sf"/>
</dbReference>
<protein>
    <submittedName>
        <fullName evidence="4">PRC-barrel domain containing protein</fullName>
    </submittedName>
</protein>
<gene>
    <name evidence="4" type="ORF">GXW76_11595</name>
</gene>
<dbReference type="AlphaFoldDB" id="A0A9X9WXD6"/>
<feature type="compositionally biased region" description="Low complexity" evidence="1">
    <location>
        <begin position="51"/>
        <end position="61"/>
    </location>
</feature>
<keyword evidence="2" id="KW-0732">Signal</keyword>
<dbReference type="PANTHER" id="PTHR36505">
    <property type="entry name" value="BLR1072 PROTEIN"/>
    <property type="match status" value="1"/>
</dbReference>
<evidence type="ECO:0000256" key="1">
    <source>
        <dbReference type="SAM" id="MobiDB-lite"/>
    </source>
</evidence>
<keyword evidence="5" id="KW-1185">Reference proteome</keyword>
<evidence type="ECO:0000259" key="3">
    <source>
        <dbReference type="Pfam" id="PF05239"/>
    </source>
</evidence>
<feature type="signal peptide" evidence="2">
    <location>
        <begin position="1"/>
        <end position="31"/>
    </location>
</feature>
<proteinExistence type="predicted"/>
<sequence length="155" mass="16445">MRTNTLMTTALAAAIVTLPTLVMSQTQPAPAQPRATPPAATTPAPAPPMPQTTQPVTPMRVASTEPRRASSIIGANIYNEENRSVGEVHDLLVTQSGGAITAVLSVGGFLGIGERYVTVPLSDLQWNIERSRWTLPGATVESLKARPAFTYPQRG</sequence>
<dbReference type="Gene3D" id="2.30.30.240">
    <property type="entry name" value="PRC-barrel domain"/>
    <property type="match status" value="1"/>
</dbReference>
<evidence type="ECO:0000313" key="5">
    <source>
        <dbReference type="Proteomes" id="UP001138751"/>
    </source>
</evidence>
<dbReference type="SUPFAM" id="SSF50346">
    <property type="entry name" value="PRC-barrel domain"/>
    <property type="match status" value="1"/>
</dbReference>
<comment type="caution">
    <text evidence="4">The sequence shown here is derived from an EMBL/GenBank/DDBJ whole genome shotgun (WGS) entry which is preliminary data.</text>
</comment>
<evidence type="ECO:0000313" key="4">
    <source>
        <dbReference type="EMBL" id="MBR0671815.1"/>
    </source>
</evidence>
<name>A0A9X9WXD6_9PROT</name>
<reference evidence="4" key="2">
    <citation type="journal article" date="2021" name="Syst. Appl. Microbiol.">
        <title>Roseomonas hellenica sp. nov., isolated from roots of wild-growing Alkanna tinctoria.</title>
        <authorList>
            <person name="Rat A."/>
            <person name="Naranjo H.D."/>
            <person name="Lebbe L."/>
            <person name="Cnockaert M."/>
            <person name="Krigas N."/>
            <person name="Grigoriadou K."/>
            <person name="Maloupa E."/>
            <person name="Willems A."/>
        </authorList>
    </citation>
    <scope>NUCLEOTIDE SEQUENCE</scope>
    <source>
        <strain evidence="4">LMG 31231</strain>
    </source>
</reference>
<feature type="domain" description="PRC-barrel" evidence="3">
    <location>
        <begin position="68"/>
        <end position="122"/>
    </location>
</feature>
<feature type="region of interest" description="Disordered" evidence="1">
    <location>
        <begin position="25"/>
        <end position="66"/>
    </location>
</feature>
<dbReference type="RefSeq" id="WP_211862191.1">
    <property type="nucleotide sequence ID" value="NZ_JAAEDM010000026.1"/>
</dbReference>
<feature type="chain" id="PRO_5040780302" evidence="2">
    <location>
        <begin position="32"/>
        <end position="155"/>
    </location>
</feature>
<dbReference type="PANTHER" id="PTHR36505:SF1">
    <property type="entry name" value="BLR1072 PROTEIN"/>
    <property type="match status" value="1"/>
</dbReference>
<organism evidence="4 5">
    <name type="scientific">Neoroseomonas soli</name>
    <dbReference type="NCBI Taxonomy" id="1081025"/>
    <lineage>
        <taxon>Bacteria</taxon>
        <taxon>Pseudomonadati</taxon>
        <taxon>Pseudomonadota</taxon>
        <taxon>Alphaproteobacteria</taxon>
        <taxon>Acetobacterales</taxon>
        <taxon>Acetobacteraceae</taxon>
        <taxon>Neoroseomonas</taxon>
    </lineage>
</organism>
<dbReference type="Proteomes" id="UP001138751">
    <property type="component" value="Unassembled WGS sequence"/>
</dbReference>
<feature type="compositionally biased region" description="Low complexity" evidence="1">
    <location>
        <begin position="25"/>
        <end position="43"/>
    </location>
</feature>
<dbReference type="Pfam" id="PF05239">
    <property type="entry name" value="PRC"/>
    <property type="match status" value="1"/>
</dbReference>